<evidence type="ECO:0000256" key="8">
    <source>
        <dbReference type="ARBA" id="ARBA00030904"/>
    </source>
</evidence>
<dbReference type="PANTHER" id="PTHR45765:SF1">
    <property type="entry name" value="METHIONINE--TRNA LIGASE, CYTOPLASMIC"/>
    <property type="match status" value="1"/>
</dbReference>
<evidence type="ECO:0000256" key="9">
    <source>
        <dbReference type="RuleBase" id="RU363039"/>
    </source>
</evidence>
<evidence type="ECO:0000259" key="11">
    <source>
        <dbReference type="Pfam" id="PF09334"/>
    </source>
</evidence>
<evidence type="ECO:0000313" key="13">
    <source>
        <dbReference type="Proteomes" id="UP000078544"/>
    </source>
</evidence>
<dbReference type="InterPro" id="IPR023458">
    <property type="entry name" value="Met-tRNA_ligase_1"/>
</dbReference>
<dbReference type="GO" id="GO:0005829">
    <property type="term" value="C:cytosol"/>
    <property type="evidence" value="ECO:0007669"/>
    <property type="project" value="TreeGrafter"/>
</dbReference>
<dbReference type="Gene3D" id="2.170.220.10">
    <property type="match status" value="1"/>
</dbReference>
<dbReference type="Gene3D" id="1.10.730.10">
    <property type="entry name" value="Isoleucyl-tRNA Synthetase, Domain 1"/>
    <property type="match status" value="1"/>
</dbReference>
<dbReference type="InterPro" id="IPR015413">
    <property type="entry name" value="Methionyl/Leucyl_tRNA_Synth"/>
</dbReference>
<dbReference type="InterPro" id="IPR001412">
    <property type="entry name" value="aa-tRNA-synth_I_CS"/>
</dbReference>
<dbReference type="GO" id="GO:0005524">
    <property type="term" value="F:ATP binding"/>
    <property type="evidence" value="ECO:0007669"/>
    <property type="project" value="UniProtKB-KW"/>
</dbReference>
<dbReference type="OrthoDB" id="5844513at2759"/>
<dbReference type="GO" id="GO:0017101">
    <property type="term" value="C:aminoacyl-tRNA synthetase multienzyme complex"/>
    <property type="evidence" value="ECO:0007669"/>
    <property type="project" value="TreeGrafter"/>
</dbReference>
<organism evidence="12 13">
    <name type="scientific">Moelleriella libera RCEF 2490</name>
    <dbReference type="NCBI Taxonomy" id="1081109"/>
    <lineage>
        <taxon>Eukaryota</taxon>
        <taxon>Fungi</taxon>
        <taxon>Dikarya</taxon>
        <taxon>Ascomycota</taxon>
        <taxon>Pezizomycotina</taxon>
        <taxon>Sordariomycetes</taxon>
        <taxon>Hypocreomycetidae</taxon>
        <taxon>Hypocreales</taxon>
        <taxon>Clavicipitaceae</taxon>
        <taxon>Moelleriella</taxon>
    </lineage>
</organism>
<evidence type="ECO:0000256" key="6">
    <source>
        <dbReference type="ARBA" id="ARBA00022917"/>
    </source>
</evidence>
<dbReference type="EMBL" id="AZGY01000002">
    <property type="protein sequence ID" value="OAA32411.1"/>
    <property type="molecule type" value="Genomic_DNA"/>
</dbReference>
<dbReference type="PANTHER" id="PTHR45765">
    <property type="entry name" value="METHIONINE--TRNA LIGASE"/>
    <property type="match status" value="1"/>
</dbReference>
<evidence type="ECO:0000256" key="2">
    <source>
        <dbReference type="ARBA" id="ARBA00012838"/>
    </source>
</evidence>
<comment type="similarity">
    <text evidence="1 9">Belongs to the class-I aminoacyl-tRNA synthetase family.</text>
</comment>
<dbReference type="Gene3D" id="3.40.50.620">
    <property type="entry name" value="HUPs"/>
    <property type="match status" value="2"/>
</dbReference>
<dbReference type="GO" id="GO:0006431">
    <property type="term" value="P:methionyl-tRNA aminoacylation"/>
    <property type="evidence" value="ECO:0007669"/>
    <property type="project" value="InterPro"/>
</dbReference>
<name>A0A166UEQ0_9HYPO</name>
<dbReference type="InterPro" id="IPR014729">
    <property type="entry name" value="Rossmann-like_a/b/a_fold"/>
</dbReference>
<dbReference type="SUPFAM" id="SSF52374">
    <property type="entry name" value="Nucleotidylyl transferase"/>
    <property type="match status" value="1"/>
</dbReference>
<keyword evidence="4 9" id="KW-0547">Nucleotide-binding</keyword>
<feature type="domain" description="Methionyl/Leucyl tRNA synthetase" evidence="11">
    <location>
        <begin position="114"/>
        <end position="153"/>
    </location>
</feature>
<accession>A0A166UEQ0</accession>
<dbReference type="Proteomes" id="UP000078544">
    <property type="component" value="Unassembled WGS sequence"/>
</dbReference>
<keyword evidence="5 9" id="KW-0067">ATP-binding</keyword>
<dbReference type="GO" id="GO:0004825">
    <property type="term" value="F:methionine-tRNA ligase activity"/>
    <property type="evidence" value="ECO:0007669"/>
    <property type="project" value="UniProtKB-EC"/>
</dbReference>
<keyword evidence="7 9" id="KW-0030">Aminoacyl-tRNA synthetase</keyword>
<evidence type="ECO:0000256" key="4">
    <source>
        <dbReference type="ARBA" id="ARBA00022741"/>
    </source>
</evidence>
<comment type="caution">
    <text evidence="12">The sequence shown here is derived from an EMBL/GenBank/DDBJ whole genome shotgun (WGS) entry which is preliminary data.</text>
</comment>
<dbReference type="SUPFAM" id="SSF47323">
    <property type="entry name" value="Anticodon-binding domain of a subclass of class I aminoacyl-tRNA synthetases"/>
    <property type="match status" value="1"/>
</dbReference>
<evidence type="ECO:0000256" key="3">
    <source>
        <dbReference type="ARBA" id="ARBA00022598"/>
    </source>
</evidence>
<dbReference type="STRING" id="1081109.A0A166UEQ0"/>
<evidence type="ECO:0000313" key="12">
    <source>
        <dbReference type="EMBL" id="OAA32411.1"/>
    </source>
</evidence>
<protein>
    <recommendedName>
        <fullName evidence="2">methionine--tRNA ligase</fullName>
        <ecNumber evidence="2">6.1.1.10</ecNumber>
    </recommendedName>
    <alternativeName>
        <fullName evidence="8">Methionyl-tRNA synthetase</fullName>
    </alternativeName>
</protein>
<evidence type="ECO:0000256" key="5">
    <source>
        <dbReference type="ARBA" id="ARBA00022840"/>
    </source>
</evidence>
<dbReference type="EC" id="6.1.1.10" evidence="2"/>
<dbReference type="PROSITE" id="PS00178">
    <property type="entry name" value="AA_TRNA_LIGASE_I"/>
    <property type="match status" value="1"/>
</dbReference>
<feature type="domain" description="Methionyl/Leucyl tRNA synthetase" evidence="11">
    <location>
        <begin position="45"/>
        <end position="111"/>
    </location>
</feature>
<evidence type="ECO:0000256" key="7">
    <source>
        <dbReference type="ARBA" id="ARBA00023146"/>
    </source>
</evidence>
<dbReference type="InterPro" id="IPR009080">
    <property type="entry name" value="tRNAsynth_Ia_anticodon-bd"/>
</dbReference>
<sequence>MLVHSLHKAVRDLKSGDGKSSPQEIVDERQDGREKILPAAGQRNVLITSALPFVNNVPHLGNTPGSVLSGDVFARSCRKRGINTLYVSGTDEYGTTAEARAFLGNGSPENFESTKAGSWSTNSKVITASWLKEGLQPRSITRDIKWGTQRTGANGGADLKIFSSISLSEKTTLFSLNYPTYEGGKFSKSRNIGVFGDSARDTGVPFDVWCYFLLSHRPENGGTEFTWNSFVSCNNNLLLKNVGNLVSRMAKFIASRHYDHVVPDWTKYHEPASGTFREEVNQLLQQYIQELDAVEIRAASSMILQMSWLGNAFLQYNRLD</sequence>
<dbReference type="PRINTS" id="PR01041">
    <property type="entry name" value="TRNASYNTHMET"/>
</dbReference>
<proteinExistence type="inferred from homology"/>
<keyword evidence="6 9" id="KW-0648">Protein biosynthesis</keyword>
<gene>
    <name evidence="12" type="ORF">AAL_01743</name>
</gene>
<dbReference type="AlphaFoldDB" id="A0A166UEQ0"/>
<evidence type="ECO:0000256" key="10">
    <source>
        <dbReference type="SAM" id="MobiDB-lite"/>
    </source>
</evidence>
<feature type="domain" description="Methionyl/Leucyl tRNA synthetase" evidence="11">
    <location>
        <begin position="166"/>
        <end position="249"/>
    </location>
</feature>
<dbReference type="InterPro" id="IPR033911">
    <property type="entry name" value="MetRS_core"/>
</dbReference>
<keyword evidence="13" id="KW-1185">Reference proteome</keyword>
<keyword evidence="3 9" id="KW-0436">Ligase</keyword>
<dbReference type="Pfam" id="PF09334">
    <property type="entry name" value="tRNA-synt_1g"/>
    <property type="match status" value="3"/>
</dbReference>
<feature type="region of interest" description="Disordered" evidence="10">
    <location>
        <begin position="1"/>
        <end position="25"/>
    </location>
</feature>
<reference evidence="12 13" key="1">
    <citation type="journal article" date="2016" name="Genome Biol. Evol.">
        <title>Divergent and convergent evolution of fungal pathogenicity.</title>
        <authorList>
            <person name="Shang Y."/>
            <person name="Xiao G."/>
            <person name="Zheng P."/>
            <person name="Cen K."/>
            <person name="Zhan S."/>
            <person name="Wang C."/>
        </authorList>
    </citation>
    <scope>NUCLEOTIDE SEQUENCE [LARGE SCALE GENOMIC DNA]</scope>
    <source>
        <strain evidence="12 13">RCEF 2490</strain>
    </source>
</reference>
<evidence type="ECO:0000256" key="1">
    <source>
        <dbReference type="ARBA" id="ARBA00005594"/>
    </source>
</evidence>